<dbReference type="AlphaFoldDB" id="A0A069PK97"/>
<dbReference type="EMBL" id="JFHC01000035">
    <property type="protein sequence ID" value="KDR40787.1"/>
    <property type="molecule type" value="Genomic_DNA"/>
</dbReference>
<keyword evidence="2" id="KW-1185">Reference proteome</keyword>
<reference evidence="1 2" key="1">
    <citation type="submission" date="2014-03" db="EMBL/GenBank/DDBJ databases">
        <title>Draft Genome Sequences of Four Burkholderia Strains.</title>
        <authorList>
            <person name="Liu X.Y."/>
            <person name="Li C.X."/>
            <person name="Xu J.H."/>
        </authorList>
    </citation>
    <scope>NUCLEOTIDE SEQUENCE [LARGE SCALE GENOMIC DNA]</scope>
    <source>
        <strain evidence="1 2">DSM 50014</strain>
    </source>
</reference>
<dbReference type="Proteomes" id="UP000027466">
    <property type="component" value="Unassembled WGS sequence"/>
</dbReference>
<gene>
    <name evidence="1" type="ORF">BG61_22580</name>
</gene>
<sequence length="91" mass="10373">MGRVIPFERIRASRDDRTYRPRDCSHRRIKLESRGGIVSCAECGAALSPFWALAMLSEQYTVALKHIERLGERIALADARILELSTTLDER</sequence>
<organism evidence="1 2">
    <name type="scientific">Caballeronia glathei</name>
    <dbReference type="NCBI Taxonomy" id="60547"/>
    <lineage>
        <taxon>Bacteria</taxon>
        <taxon>Pseudomonadati</taxon>
        <taxon>Pseudomonadota</taxon>
        <taxon>Betaproteobacteria</taxon>
        <taxon>Burkholderiales</taxon>
        <taxon>Burkholderiaceae</taxon>
        <taxon>Caballeronia</taxon>
    </lineage>
</organism>
<accession>A0A069PK97</accession>
<evidence type="ECO:0000313" key="2">
    <source>
        <dbReference type="Proteomes" id="UP000027466"/>
    </source>
</evidence>
<comment type="caution">
    <text evidence="1">The sequence shown here is derived from an EMBL/GenBank/DDBJ whole genome shotgun (WGS) entry which is preliminary data.</text>
</comment>
<protein>
    <submittedName>
        <fullName evidence="1">Uncharacterized protein</fullName>
    </submittedName>
</protein>
<name>A0A069PK97_9BURK</name>
<evidence type="ECO:0000313" key="1">
    <source>
        <dbReference type="EMBL" id="KDR40787.1"/>
    </source>
</evidence>
<proteinExistence type="predicted"/>